<name>A0A1D6X890_9CAUD</name>
<evidence type="ECO:0000313" key="2">
    <source>
        <dbReference type="Proteomes" id="UP000224963"/>
    </source>
</evidence>
<gene>
    <name evidence="1" type="ORF">PBC4_044</name>
</gene>
<keyword evidence="2" id="KW-1185">Reference proteome</keyword>
<dbReference type="Proteomes" id="UP000224963">
    <property type="component" value="Segment"/>
</dbReference>
<dbReference type="InterPro" id="IPR027417">
    <property type="entry name" value="P-loop_NTPase"/>
</dbReference>
<accession>A0A1D6X890</accession>
<proteinExistence type="predicted"/>
<evidence type="ECO:0000313" key="1">
    <source>
        <dbReference type="EMBL" id="AKQ08236.1"/>
    </source>
</evidence>
<sequence length="200" mass="23269">MVNIMILGLRGSGKDTVANHLELRHTYMKFALADRIRRTAEILGLPPTKTNLIKIGEKVKEICGQTKWIDLLDKDIELWIKDHNNYTEVFQLDEKPLHVITDVRRTYEYSHYLEKGYIPVKLVSDFDKCVSRVVERDGNIDMGAFGHSTETEQSNLQGIIIENNGDLKELYAKVDKLIHMLEKKSYYEQCMHLFRKELKG</sequence>
<dbReference type="Gene3D" id="3.40.50.300">
    <property type="entry name" value="P-loop containing nucleotide triphosphate hydrolases"/>
    <property type="match status" value="1"/>
</dbReference>
<reference evidence="1 2" key="1">
    <citation type="journal article" date="2016" name="FEMS Microbiol. Lett.">
        <title>Characterization of LysPBC4, a novel Bacillus cereus-specific endolysin of bacteriophage PBC4.</title>
        <authorList>
            <person name="Na H."/>
            <person name="Kong M."/>
            <person name="Ryu S."/>
        </authorList>
    </citation>
    <scope>NUCLEOTIDE SEQUENCE [LARGE SCALE GENOMIC DNA]</scope>
</reference>
<dbReference type="SUPFAM" id="SSF52540">
    <property type="entry name" value="P-loop containing nucleoside triphosphate hydrolases"/>
    <property type="match status" value="1"/>
</dbReference>
<keyword evidence="1" id="KW-0808">Transferase</keyword>
<keyword evidence="1" id="KW-0418">Kinase</keyword>
<dbReference type="GO" id="GO:0016301">
    <property type="term" value="F:kinase activity"/>
    <property type="evidence" value="ECO:0007669"/>
    <property type="project" value="UniProtKB-KW"/>
</dbReference>
<dbReference type="EMBL" id="KT070866">
    <property type="protein sequence ID" value="AKQ08236.1"/>
    <property type="molecule type" value="Genomic_DNA"/>
</dbReference>
<organism evidence="1 2">
    <name type="scientific">Bacillus phage PBC4</name>
    <dbReference type="NCBI Taxonomy" id="1675028"/>
    <lineage>
        <taxon>Viruses</taxon>
        <taxon>Duplodnaviria</taxon>
        <taxon>Heunggongvirae</taxon>
        <taxon>Uroviricota</taxon>
        <taxon>Caudoviricetes</taxon>
        <taxon>Sejongvirinae</taxon>
        <taxon>Yihwangvirus</taxon>
        <taxon>Yihwangvirus PBC4</taxon>
    </lineage>
</organism>
<protein>
    <submittedName>
        <fullName evidence="1">Putative adenylate kinase</fullName>
    </submittedName>
</protein>